<dbReference type="EMBL" id="JABCQN010000002">
    <property type="protein sequence ID" value="MBF0870277.1"/>
    <property type="molecule type" value="Genomic_DNA"/>
</dbReference>
<feature type="transmembrane region" description="Helical" evidence="8">
    <location>
        <begin position="17"/>
        <end position="41"/>
    </location>
</feature>
<evidence type="ECO:0000313" key="11">
    <source>
        <dbReference type="EMBL" id="MBF0870277.1"/>
    </source>
</evidence>
<feature type="transmembrane region" description="Helical" evidence="8">
    <location>
        <begin position="306"/>
        <end position="329"/>
    </location>
</feature>
<dbReference type="Proteomes" id="UP000661006">
    <property type="component" value="Unassembled WGS sequence"/>
</dbReference>
<dbReference type="GO" id="GO:0005886">
    <property type="term" value="C:plasma membrane"/>
    <property type="evidence" value="ECO:0007669"/>
    <property type="project" value="UniProtKB-SubCell"/>
</dbReference>
<dbReference type="Gene3D" id="1.20.1720.10">
    <property type="entry name" value="Multidrug resistance protein D"/>
    <property type="match status" value="1"/>
</dbReference>
<evidence type="ECO:0000313" key="13">
    <source>
        <dbReference type="Proteomes" id="UP001156613"/>
    </source>
</evidence>
<reference evidence="11" key="4">
    <citation type="submission" date="2020-11" db="EMBL/GenBank/DDBJ databases">
        <title>Description of novel Gluconobacter species.</title>
        <authorList>
            <person name="Cleenwerck I."/>
            <person name="Cnockaert M."/>
            <person name="Borremans W."/>
            <person name="Wieme A.D."/>
            <person name="De Vuyst L."/>
            <person name="Vandamme P."/>
        </authorList>
    </citation>
    <scope>NUCLEOTIDE SEQUENCE</scope>
    <source>
        <strain evidence="11">R71697</strain>
    </source>
</reference>
<feature type="transmembrane region" description="Helical" evidence="8">
    <location>
        <begin position="492"/>
        <end position="510"/>
    </location>
</feature>
<keyword evidence="3" id="KW-0813">Transport</keyword>
<evidence type="ECO:0000259" key="9">
    <source>
        <dbReference type="PROSITE" id="PS50850"/>
    </source>
</evidence>
<evidence type="ECO:0000256" key="7">
    <source>
        <dbReference type="ARBA" id="ARBA00023136"/>
    </source>
</evidence>
<dbReference type="SUPFAM" id="SSF103473">
    <property type="entry name" value="MFS general substrate transporter"/>
    <property type="match status" value="1"/>
</dbReference>
<keyword evidence="4" id="KW-1003">Cell membrane</keyword>
<dbReference type="GeneID" id="81474105"/>
<reference evidence="10" key="1">
    <citation type="journal article" date="2014" name="Int. J. Syst. Evol. Microbiol.">
        <title>Complete genome of a new Firmicutes species belonging to the dominant human colonic microbiota ('Ruminococcus bicirculans') reveals two chromosomes and a selective capacity to utilize plant glucans.</title>
        <authorList>
            <consortium name="NISC Comparative Sequencing Program"/>
            <person name="Wegmann U."/>
            <person name="Louis P."/>
            <person name="Goesmann A."/>
            <person name="Henrissat B."/>
            <person name="Duncan S.H."/>
            <person name="Flint H.J."/>
        </authorList>
    </citation>
    <scope>NUCLEOTIDE SEQUENCE</scope>
    <source>
        <strain evidence="10">NBRC 3271</strain>
    </source>
</reference>
<evidence type="ECO:0000256" key="2">
    <source>
        <dbReference type="ARBA" id="ARBA00008537"/>
    </source>
</evidence>
<reference evidence="11" key="3">
    <citation type="submission" date="2020-04" db="EMBL/GenBank/DDBJ databases">
        <authorList>
            <person name="Sombolestani A."/>
        </authorList>
    </citation>
    <scope>NUCLEOTIDE SEQUENCE</scope>
    <source>
        <strain evidence="11">R71697</strain>
    </source>
</reference>
<sequence>MSDTAGHQDWKPSHNPWLVAITVTLAAFMEVLDTTIVNVALPHIAGSLGSSYDDATWALTSYLVANGIVLTISGWLSRLFGRKRYFLICITMFTVSSFLCGLATSLPMLVVFRLMQGFFGGGLQPSQQSIILDTFPPEKRGAAFGMTAIATIVGPVLGPMLGGYLTDNFSWRWIFFVNVPFGILTVMAVTAFVEDPPWEKQKREKIDVIGISLITLGLGCLEVMVDRGEDDDWFGSNFIITMAVLGVIGVLGAIVWLCYAKDPLVKLTVLKDRNFATGMFLISMVGATLYSSAIIVPQFAQQVLGYTATTSGLLLAPGGVAIIILIPFVGRLMKFIQLRYLIAFGFFFMGMAMFQAANLYAGIDFRHLVFYRITQTASLAFLFVPISTIAYSTLPRELNSDASALFSMARNYVGSMAISLATAAIIETRQRHQTYVTDNMTPGRQEFTNYINQAQAVGEAHGLTPAAAHTFAIHRLFAEFTSQISMLAYNEVFRWIGIIAMFVVPLCFLLSPNSTKKTEPAGGH</sequence>
<dbReference type="OrthoDB" id="9771737at2"/>
<dbReference type="InterPro" id="IPR020846">
    <property type="entry name" value="MFS_dom"/>
</dbReference>
<keyword evidence="5 8" id="KW-0812">Transmembrane</keyword>
<dbReference type="InterPro" id="IPR036259">
    <property type="entry name" value="MFS_trans_sf"/>
</dbReference>
<keyword evidence="6 8" id="KW-1133">Transmembrane helix</keyword>
<dbReference type="PANTHER" id="PTHR42718">
    <property type="entry name" value="MAJOR FACILITATOR SUPERFAMILY MULTIDRUG TRANSPORTER MFSC"/>
    <property type="match status" value="1"/>
</dbReference>
<feature type="transmembrane region" description="Helical" evidence="8">
    <location>
        <begin position="85"/>
        <end position="112"/>
    </location>
</feature>
<dbReference type="AlphaFoldDB" id="A0A149SBE8"/>
<dbReference type="NCBIfam" id="TIGR00711">
    <property type="entry name" value="efflux_EmrB"/>
    <property type="match status" value="1"/>
</dbReference>
<evidence type="ECO:0000313" key="12">
    <source>
        <dbReference type="Proteomes" id="UP000661006"/>
    </source>
</evidence>
<dbReference type="Proteomes" id="UP001156613">
    <property type="component" value="Unassembled WGS sequence"/>
</dbReference>
<evidence type="ECO:0000256" key="1">
    <source>
        <dbReference type="ARBA" id="ARBA00004651"/>
    </source>
</evidence>
<gene>
    <name evidence="10" type="ORF">GCM10010937_06070</name>
    <name evidence="11" type="ORF">HKD32_05305</name>
</gene>
<dbReference type="PRINTS" id="PR01036">
    <property type="entry name" value="TCRTETB"/>
</dbReference>
<evidence type="ECO:0000313" key="10">
    <source>
        <dbReference type="EMBL" id="GLQ58804.1"/>
    </source>
</evidence>
<dbReference type="InterPro" id="IPR004638">
    <property type="entry name" value="EmrB-like"/>
</dbReference>
<feature type="domain" description="Major facilitator superfamily (MFS) profile" evidence="9">
    <location>
        <begin position="19"/>
        <end position="515"/>
    </location>
</feature>
<organism evidence="11 12">
    <name type="scientific">Gluconobacter japonicus</name>
    <dbReference type="NCBI Taxonomy" id="376620"/>
    <lineage>
        <taxon>Bacteria</taxon>
        <taxon>Pseudomonadati</taxon>
        <taxon>Pseudomonadota</taxon>
        <taxon>Alphaproteobacteria</taxon>
        <taxon>Acetobacterales</taxon>
        <taxon>Acetobacteraceae</taxon>
        <taxon>Gluconobacter</taxon>
    </lineage>
</organism>
<proteinExistence type="inferred from homology"/>
<name>A0A149SBE8_GLUJA</name>
<comment type="similarity">
    <text evidence="2">Belongs to the major facilitator superfamily. EmrB family.</text>
</comment>
<feature type="transmembrane region" description="Helical" evidence="8">
    <location>
        <begin position="369"/>
        <end position="392"/>
    </location>
</feature>
<accession>A0A149SBE8</accession>
<feature type="transmembrane region" description="Helical" evidence="8">
    <location>
        <begin position="206"/>
        <end position="225"/>
    </location>
</feature>
<comment type="subcellular location">
    <subcellularLocation>
        <location evidence="1">Cell membrane</location>
        <topology evidence="1">Multi-pass membrane protein</topology>
    </subcellularLocation>
</comment>
<feature type="transmembrane region" description="Helical" evidence="8">
    <location>
        <begin position="142"/>
        <end position="161"/>
    </location>
</feature>
<feature type="transmembrane region" description="Helical" evidence="8">
    <location>
        <begin position="173"/>
        <end position="194"/>
    </location>
</feature>
<feature type="transmembrane region" description="Helical" evidence="8">
    <location>
        <begin position="341"/>
        <end position="363"/>
    </location>
</feature>
<dbReference type="PROSITE" id="PS50850">
    <property type="entry name" value="MFS"/>
    <property type="match status" value="1"/>
</dbReference>
<dbReference type="CDD" id="cd17503">
    <property type="entry name" value="MFS_LmrB_MDR_like"/>
    <property type="match status" value="1"/>
</dbReference>
<evidence type="ECO:0000256" key="5">
    <source>
        <dbReference type="ARBA" id="ARBA00022692"/>
    </source>
</evidence>
<evidence type="ECO:0000256" key="8">
    <source>
        <dbReference type="SAM" id="Phobius"/>
    </source>
</evidence>
<evidence type="ECO:0000256" key="3">
    <source>
        <dbReference type="ARBA" id="ARBA00022448"/>
    </source>
</evidence>
<feature type="transmembrane region" description="Helical" evidence="8">
    <location>
        <begin position="404"/>
        <end position="426"/>
    </location>
</feature>
<evidence type="ECO:0000256" key="4">
    <source>
        <dbReference type="ARBA" id="ARBA00022475"/>
    </source>
</evidence>
<dbReference type="InterPro" id="IPR011701">
    <property type="entry name" value="MFS"/>
</dbReference>
<keyword evidence="13" id="KW-1185">Reference proteome</keyword>
<dbReference type="Gene3D" id="1.20.1250.20">
    <property type="entry name" value="MFS general substrate transporter like domains"/>
    <property type="match status" value="1"/>
</dbReference>
<dbReference type="RefSeq" id="WP_023943943.1">
    <property type="nucleotide sequence ID" value="NZ_BEWO01000009.1"/>
</dbReference>
<dbReference type="Pfam" id="PF07690">
    <property type="entry name" value="MFS_1"/>
    <property type="match status" value="1"/>
</dbReference>
<dbReference type="GO" id="GO:0022857">
    <property type="term" value="F:transmembrane transporter activity"/>
    <property type="evidence" value="ECO:0007669"/>
    <property type="project" value="InterPro"/>
</dbReference>
<reference evidence="13" key="2">
    <citation type="journal article" date="2019" name="Int. J. Syst. Evol. Microbiol.">
        <title>The Global Catalogue of Microorganisms (GCM) 10K type strain sequencing project: providing services to taxonomists for standard genome sequencing and annotation.</title>
        <authorList>
            <consortium name="The Broad Institute Genomics Platform"/>
            <consortium name="The Broad Institute Genome Sequencing Center for Infectious Disease"/>
            <person name="Wu L."/>
            <person name="Ma J."/>
        </authorList>
    </citation>
    <scope>NUCLEOTIDE SEQUENCE [LARGE SCALE GENOMIC DNA]</scope>
    <source>
        <strain evidence="13">NBRC 3271</strain>
    </source>
</reference>
<keyword evidence="7 8" id="KW-0472">Membrane</keyword>
<feature type="transmembrane region" description="Helical" evidence="8">
    <location>
        <begin position="280"/>
        <end position="300"/>
    </location>
</feature>
<evidence type="ECO:0000256" key="6">
    <source>
        <dbReference type="ARBA" id="ARBA00022989"/>
    </source>
</evidence>
<dbReference type="EMBL" id="BSNT01000016">
    <property type="protein sequence ID" value="GLQ58804.1"/>
    <property type="molecule type" value="Genomic_DNA"/>
</dbReference>
<dbReference type="PANTHER" id="PTHR42718:SF9">
    <property type="entry name" value="MAJOR FACILITATOR SUPERFAMILY MULTIDRUG TRANSPORTER MFSC"/>
    <property type="match status" value="1"/>
</dbReference>
<feature type="transmembrane region" description="Helical" evidence="8">
    <location>
        <begin position="62"/>
        <end position="79"/>
    </location>
</feature>
<feature type="transmembrane region" description="Helical" evidence="8">
    <location>
        <begin position="237"/>
        <end position="259"/>
    </location>
</feature>
<protein>
    <submittedName>
        <fullName evidence="10 11">MFS transporter</fullName>
    </submittedName>
</protein>
<comment type="caution">
    <text evidence="11">The sequence shown here is derived from an EMBL/GenBank/DDBJ whole genome shotgun (WGS) entry which is preliminary data.</text>
</comment>
<reference evidence="10" key="5">
    <citation type="submission" date="2023-01" db="EMBL/GenBank/DDBJ databases">
        <title>Draft genome sequence of Gluconobacter japonicus strain NBRC 3271.</title>
        <authorList>
            <person name="Sun Q."/>
            <person name="Mori K."/>
        </authorList>
    </citation>
    <scope>NUCLEOTIDE SEQUENCE</scope>
    <source>
        <strain evidence="10">NBRC 3271</strain>
    </source>
</reference>